<feature type="transmembrane region" description="Helical" evidence="11">
    <location>
        <begin position="178"/>
        <end position="197"/>
    </location>
</feature>
<evidence type="ECO:0000256" key="8">
    <source>
        <dbReference type="ARBA" id="ARBA00022989"/>
    </source>
</evidence>
<feature type="transmembrane region" description="Helical" evidence="11">
    <location>
        <begin position="26"/>
        <end position="48"/>
    </location>
</feature>
<dbReference type="PRINTS" id="PR00164">
    <property type="entry name" value="ABC2TRNSPORT"/>
</dbReference>
<evidence type="ECO:0000256" key="5">
    <source>
        <dbReference type="ARBA" id="ARBA00022597"/>
    </source>
</evidence>
<feature type="transmembrane region" description="Helical" evidence="11">
    <location>
        <begin position="150"/>
        <end position="171"/>
    </location>
</feature>
<evidence type="ECO:0000313" key="14">
    <source>
        <dbReference type="Proteomes" id="UP000737171"/>
    </source>
</evidence>
<feature type="transmembrane region" description="Helical" evidence="11">
    <location>
        <begin position="228"/>
        <end position="251"/>
    </location>
</feature>
<dbReference type="RefSeq" id="WP_173121914.1">
    <property type="nucleotide sequence ID" value="NZ_JABRWJ010000002.1"/>
</dbReference>
<dbReference type="InterPro" id="IPR047817">
    <property type="entry name" value="ABC2_TM_bact-type"/>
</dbReference>
<evidence type="ECO:0000259" key="12">
    <source>
        <dbReference type="PROSITE" id="PS51012"/>
    </source>
</evidence>
<protein>
    <recommendedName>
        <fullName evidence="11">Transport permease protein</fullName>
    </recommendedName>
</protein>
<keyword evidence="8 11" id="KW-1133">Transmembrane helix</keyword>
<feature type="transmembrane region" description="Helical" evidence="11">
    <location>
        <begin position="107"/>
        <end position="138"/>
    </location>
</feature>
<keyword evidence="14" id="KW-1185">Reference proteome</keyword>
<dbReference type="InterPro" id="IPR013525">
    <property type="entry name" value="ABC2_TM"/>
</dbReference>
<keyword evidence="5" id="KW-0762">Sugar transport</keyword>
<dbReference type="Proteomes" id="UP000737171">
    <property type="component" value="Unassembled WGS sequence"/>
</dbReference>
<dbReference type="InterPro" id="IPR000412">
    <property type="entry name" value="ABC_2_transport"/>
</dbReference>
<comment type="subcellular location">
    <subcellularLocation>
        <location evidence="11">Cell inner membrane</location>
        <topology evidence="11">Multi-pass membrane protein</topology>
    </subcellularLocation>
    <subcellularLocation>
        <location evidence="1">Cell membrane</location>
        <topology evidence="1">Multi-pass membrane protein</topology>
    </subcellularLocation>
</comment>
<evidence type="ECO:0000256" key="9">
    <source>
        <dbReference type="ARBA" id="ARBA00023047"/>
    </source>
</evidence>
<evidence type="ECO:0000256" key="10">
    <source>
        <dbReference type="ARBA" id="ARBA00023136"/>
    </source>
</evidence>
<evidence type="ECO:0000256" key="7">
    <source>
        <dbReference type="ARBA" id="ARBA00022903"/>
    </source>
</evidence>
<dbReference type="EMBL" id="JABRWJ010000002">
    <property type="protein sequence ID" value="NRF66811.1"/>
    <property type="molecule type" value="Genomic_DNA"/>
</dbReference>
<comment type="caution">
    <text evidence="13">The sequence shown here is derived from an EMBL/GenBank/DDBJ whole genome shotgun (WGS) entry which is preliminary data.</text>
</comment>
<evidence type="ECO:0000313" key="13">
    <source>
        <dbReference type="EMBL" id="NRF66811.1"/>
    </source>
</evidence>
<dbReference type="PROSITE" id="PS51012">
    <property type="entry name" value="ABC_TM2"/>
    <property type="match status" value="1"/>
</dbReference>
<keyword evidence="9" id="KW-0625">Polysaccharide transport</keyword>
<evidence type="ECO:0000256" key="1">
    <source>
        <dbReference type="ARBA" id="ARBA00004651"/>
    </source>
</evidence>
<evidence type="ECO:0000256" key="3">
    <source>
        <dbReference type="ARBA" id="ARBA00022448"/>
    </source>
</evidence>
<gene>
    <name evidence="13" type="ORF">HLB44_07435</name>
</gene>
<proteinExistence type="inferred from homology"/>
<organism evidence="13 14">
    <name type="scientific">Pseudaquabacterium terrae</name>
    <dbReference type="NCBI Taxonomy" id="2732868"/>
    <lineage>
        <taxon>Bacteria</taxon>
        <taxon>Pseudomonadati</taxon>
        <taxon>Pseudomonadota</taxon>
        <taxon>Betaproteobacteria</taxon>
        <taxon>Burkholderiales</taxon>
        <taxon>Sphaerotilaceae</taxon>
        <taxon>Pseudaquabacterium</taxon>
    </lineage>
</organism>
<evidence type="ECO:0000256" key="6">
    <source>
        <dbReference type="ARBA" id="ARBA00022692"/>
    </source>
</evidence>
<sequence length="262" mass="28261">MRWRIEHLPLAWPLARRDIAARYRGSLVGVGWALLAPLAMVAVYALVFQGVFKARWAGSSEAAGGVDFAARLFAGLIVFSAVAEVATRATRLMQDNANLVKRVVFPLELLSVALVMQVAVHTALQMLVLAALLIAIGVGPQWSWLWLPAAWAWSVALQLALALGLAALGCYLRDLQQAVPLVMSGLLFLSPVFYPGAAAPQALQSLLQFNPLTAPIELSRAAWFGDPIAWSPMLLSLLGLLIALPLAHALFQRLRPGFADLV</sequence>
<dbReference type="PANTHER" id="PTHR30413">
    <property type="entry name" value="INNER MEMBRANE TRANSPORT PERMEASE"/>
    <property type="match status" value="1"/>
</dbReference>
<feature type="transmembrane region" description="Helical" evidence="11">
    <location>
        <begin position="68"/>
        <end position="86"/>
    </location>
</feature>
<evidence type="ECO:0000256" key="4">
    <source>
        <dbReference type="ARBA" id="ARBA00022475"/>
    </source>
</evidence>
<keyword evidence="7" id="KW-0972">Capsule biogenesis/degradation</keyword>
<reference evidence="13 14" key="1">
    <citation type="submission" date="2020-05" db="EMBL/GenBank/DDBJ databases">
        <title>Aquincola sp. isolate from soil.</title>
        <authorList>
            <person name="Han J."/>
            <person name="Kim D.-U."/>
        </authorList>
    </citation>
    <scope>NUCLEOTIDE SEQUENCE [LARGE SCALE GENOMIC DNA]</scope>
    <source>
        <strain evidence="13 14">S2</strain>
    </source>
</reference>
<keyword evidence="3 11" id="KW-0813">Transport</keyword>
<dbReference type="PANTHER" id="PTHR30413:SF10">
    <property type="entry name" value="CAPSULE POLYSACCHARIDE EXPORT INNER-MEMBRANE PROTEIN CTRC"/>
    <property type="match status" value="1"/>
</dbReference>
<keyword evidence="4 11" id="KW-1003">Cell membrane</keyword>
<evidence type="ECO:0000256" key="2">
    <source>
        <dbReference type="ARBA" id="ARBA00007783"/>
    </source>
</evidence>
<comment type="similarity">
    <text evidence="2 11">Belongs to the ABC-2 integral membrane protein family.</text>
</comment>
<keyword evidence="6 11" id="KW-0812">Transmembrane</keyword>
<feature type="domain" description="ABC transmembrane type-2" evidence="12">
    <location>
        <begin position="28"/>
        <end position="254"/>
    </location>
</feature>
<accession>A0ABX2EDX4</accession>
<name>A0ABX2EDX4_9BURK</name>
<dbReference type="PIRSF" id="PIRSF006648">
    <property type="entry name" value="DrrB"/>
    <property type="match status" value="1"/>
</dbReference>
<dbReference type="Pfam" id="PF01061">
    <property type="entry name" value="ABC2_membrane"/>
    <property type="match status" value="1"/>
</dbReference>
<keyword evidence="10 11" id="KW-0472">Membrane</keyword>
<evidence type="ECO:0000256" key="11">
    <source>
        <dbReference type="RuleBase" id="RU361157"/>
    </source>
</evidence>